<name>A0A3S9Z5V9_STRGD</name>
<dbReference type="AlphaFoldDB" id="A0A3S9Z5V9"/>
<feature type="signal peptide" evidence="1">
    <location>
        <begin position="1"/>
        <end position="35"/>
    </location>
</feature>
<organism evidence="2 3">
    <name type="scientific">Streptomyces griseoviridis</name>
    <dbReference type="NCBI Taxonomy" id="45398"/>
    <lineage>
        <taxon>Bacteria</taxon>
        <taxon>Bacillati</taxon>
        <taxon>Actinomycetota</taxon>
        <taxon>Actinomycetes</taxon>
        <taxon>Kitasatosporales</taxon>
        <taxon>Streptomycetaceae</taxon>
        <taxon>Streptomyces</taxon>
    </lineage>
</organism>
<reference evidence="2 3" key="1">
    <citation type="submission" date="2018-12" db="EMBL/GenBank/DDBJ databases">
        <title>Streptomyces griseoviridis F1-27 complete genome.</title>
        <authorList>
            <person name="Mariita R.M."/>
            <person name="Sello J.K."/>
        </authorList>
    </citation>
    <scope>NUCLEOTIDE SEQUENCE [LARGE SCALE GENOMIC DNA]</scope>
    <source>
        <strain evidence="2 3">F1-27</strain>
    </source>
</reference>
<protein>
    <recommendedName>
        <fullName evidence="4">Exo-alpha-sialidase</fullName>
    </recommendedName>
</protein>
<dbReference type="Proteomes" id="UP000271291">
    <property type="component" value="Chromosome"/>
</dbReference>
<gene>
    <name evidence="2" type="ORF">ELQ87_01720</name>
</gene>
<dbReference type="EMBL" id="CP034687">
    <property type="protein sequence ID" value="AZS83152.1"/>
    <property type="molecule type" value="Genomic_DNA"/>
</dbReference>
<proteinExistence type="predicted"/>
<evidence type="ECO:0000313" key="2">
    <source>
        <dbReference type="EMBL" id="AZS83152.1"/>
    </source>
</evidence>
<dbReference type="KEGG" id="sgd:ELQ87_01720"/>
<accession>A0A3S9Z5V9</accession>
<evidence type="ECO:0000256" key="1">
    <source>
        <dbReference type="SAM" id="SignalP"/>
    </source>
</evidence>
<dbReference type="OrthoDB" id="4018248at2"/>
<dbReference type="RefSeq" id="WP_127176067.1">
    <property type="nucleotide sequence ID" value="NZ_CP029078.1"/>
</dbReference>
<evidence type="ECO:0000313" key="3">
    <source>
        <dbReference type="Proteomes" id="UP000271291"/>
    </source>
</evidence>
<dbReference type="SUPFAM" id="SSF89372">
    <property type="entry name" value="Fucose-specific lectin"/>
    <property type="match status" value="1"/>
</dbReference>
<evidence type="ECO:0008006" key="4">
    <source>
        <dbReference type="Google" id="ProtNLM"/>
    </source>
</evidence>
<sequence>MRSTTRPNIRRWPAAVAALVSSLVLLIGVSAPAQAAETSWADVGNGARVLSGVYSVTVGGATYEVARGTDNNVWFRYNNGSWHPLGGDNSARTVSPPRIVEFPPGQVMALLRGLDGEIWYSRATNGPANFWAPWTRIGSGARAIGSPLAVLITPNVLHIDVPNDGRFVSYTGLYSFDGVLSQSSSGWRVSEYARLSSDNADIEGDSSLVVYNTGYGRTMISDFYVGTDGHIWEVTEYSDGAPASVRRISETAVCDSGVAAARLGNQTTVATPGQPGFADQQRVLLACIGTDGNVWTSQSSDGGITFGNFSRPSGALAPSTTTPAISPSGTSWTLTISWNGSRSTLFPDHAAVGKRIS</sequence>
<feature type="chain" id="PRO_5019409564" description="Exo-alpha-sialidase" evidence="1">
    <location>
        <begin position="36"/>
        <end position="357"/>
    </location>
</feature>
<keyword evidence="1" id="KW-0732">Signal</keyword>